<keyword evidence="1" id="KW-1133">Transmembrane helix</keyword>
<accession>A0A0A9HIA9</accession>
<keyword evidence="1" id="KW-0812">Transmembrane</keyword>
<keyword evidence="1" id="KW-0472">Membrane</keyword>
<sequence length="39" mass="4631">MIQCLLINHSIPPSMIAIATDHIYIYIYIYITFAAFRIW</sequence>
<protein>
    <submittedName>
        <fullName evidence="2">Uncharacterized protein</fullName>
    </submittedName>
</protein>
<evidence type="ECO:0000313" key="2">
    <source>
        <dbReference type="EMBL" id="JAE36925.1"/>
    </source>
</evidence>
<reference evidence="2" key="2">
    <citation type="journal article" date="2015" name="Data Brief">
        <title>Shoot transcriptome of the giant reed, Arundo donax.</title>
        <authorList>
            <person name="Barrero R.A."/>
            <person name="Guerrero F.D."/>
            <person name="Moolhuijzen P."/>
            <person name="Goolsby J.A."/>
            <person name="Tidwell J."/>
            <person name="Bellgard S.E."/>
            <person name="Bellgard M.I."/>
        </authorList>
    </citation>
    <scope>NUCLEOTIDE SEQUENCE</scope>
    <source>
        <tissue evidence="2">Shoot tissue taken approximately 20 cm above the soil surface</tissue>
    </source>
</reference>
<proteinExistence type="predicted"/>
<feature type="transmembrane region" description="Helical" evidence="1">
    <location>
        <begin position="15"/>
        <end position="36"/>
    </location>
</feature>
<reference evidence="2" key="1">
    <citation type="submission" date="2014-09" db="EMBL/GenBank/DDBJ databases">
        <authorList>
            <person name="Magalhaes I.L.F."/>
            <person name="Oliveira U."/>
            <person name="Santos F.R."/>
            <person name="Vidigal T.H.D.A."/>
            <person name="Brescovit A.D."/>
            <person name="Santos A.J."/>
        </authorList>
    </citation>
    <scope>NUCLEOTIDE SEQUENCE</scope>
    <source>
        <tissue evidence="2">Shoot tissue taken approximately 20 cm above the soil surface</tissue>
    </source>
</reference>
<dbReference type="AlphaFoldDB" id="A0A0A9HIA9"/>
<dbReference type="EMBL" id="GBRH01160971">
    <property type="protein sequence ID" value="JAE36925.1"/>
    <property type="molecule type" value="Transcribed_RNA"/>
</dbReference>
<name>A0A0A9HIA9_ARUDO</name>
<evidence type="ECO:0000256" key="1">
    <source>
        <dbReference type="SAM" id="Phobius"/>
    </source>
</evidence>
<organism evidence="2">
    <name type="scientific">Arundo donax</name>
    <name type="common">Giant reed</name>
    <name type="synonym">Donax arundinaceus</name>
    <dbReference type="NCBI Taxonomy" id="35708"/>
    <lineage>
        <taxon>Eukaryota</taxon>
        <taxon>Viridiplantae</taxon>
        <taxon>Streptophyta</taxon>
        <taxon>Embryophyta</taxon>
        <taxon>Tracheophyta</taxon>
        <taxon>Spermatophyta</taxon>
        <taxon>Magnoliopsida</taxon>
        <taxon>Liliopsida</taxon>
        <taxon>Poales</taxon>
        <taxon>Poaceae</taxon>
        <taxon>PACMAD clade</taxon>
        <taxon>Arundinoideae</taxon>
        <taxon>Arundineae</taxon>
        <taxon>Arundo</taxon>
    </lineage>
</organism>